<reference evidence="2" key="1">
    <citation type="journal article" date="2023" name="Mol. Phylogenet. Evol.">
        <title>Genome-scale phylogeny and comparative genomics of the fungal order Sordariales.</title>
        <authorList>
            <person name="Hensen N."/>
            <person name="Bonometti L."/>
            <person name="Westerberg I."/>
            <person name="Brannstrom I.O."/>
            <person name="Guillou S."/>
            <person name="Cros-Aarteil S."/>
            <person name="Calhoun S."/>
            <person name="Haridas S."/>
            <person name="Kuo A."/>
            <person name="Mondo S."/>
            <person name="Pangilinan J."/>
            <person name="Riley R."/>
            <person name="LaButti K."/>
            <person name="Andreopoulos B."/>
            <person name="Lipzen A."/>
            <person name="Chen C."/>
            <person name="Yan M."/>
            <person name="Daum C."/>
            <person name="Ng V."/>
            <person name="Clum A."/>
            <person name="Steindorff A."/>
            <person name="Ohm R.A."/>
            <person name="Martin F."/>
            <person name="Silar P."/>
            <person name="Natvig D.O."/>
            <person name="Lalanne C."/>
            <person name="Gautier V."/>
            <person name="Ament-Velasquez S.L."/>
            <person name="Kruys A."/>
            <person name="Hutchinson M.I."/>
            <person name="Powell A.J."/>
            <person name="Barry K."/>
            <person name="Miller A.N."/>
            <person name="Grigoriev I.V."/>
            <person name="Debuchy R."/>
            <person name="Gladieux P."/>
            <person name="Hiltunen Thoren M."/>
            <person name="Johannesson H."/>
        </authorList>
    </citation>
    <scope>NUCLEOTIDE SEQUENCE</scope>
    <source>
        <strain evidence="2">CBS 314.62</strain>
    </source>
</reference>
<gene>
    <name evidence="2" type="ORF">B0T22DRAFT_457162</name>
</gene>
<keyword evidence="1" id="KW-0732">Signal</keyword>
<evidence type="ECO:0008006" key="4">
    <source>
        <dbReference type="Google" id="ProtNLM"/>
    </source>
</evidence>
<accession>A0AAE0X7S0</accession>
<evidence type="ECO:0000256" key="1">
    <source>
        <dbReference type="SAM" id="SignalP"/>
    </source>
</evidence>
<feature type="signal peptide" evidence="1">
    <location>
        <begin position="1"/>
        <end position="27"/>
    </location>
</feature>
<name>A0AAE0X7S0_9PEZI</name>
<proteinExistence type="predicted"/>
<comment type="caution">
    <text evidence="2">The sequence shown here is derived from an EMBL/GenBank/DDBJ whole genome shotgun (WGS) entry which is preliminary data.</text>
</comment>
<dbReference type="Proteomes" id="UP001270362">
    <property type="component" value="Unassembled WGS sequence"/>
</dbReference>
<dbReference type="EMBL" id="JAULSO010000002">
    <property type="protein sequence ID" value="KAK3687413.1"/>
    <property type="molecule type" value="Genomic_DNA"/>
</dbReference>
<reference evidence="2" key="2">
    <citation type="submission" date="2023-06" db="EMBL/GenBank/DDBJ databases">
        <authorList>
            <consortium name="Lawrence Berkeley National Laboratory"/>
            <person name="Haridas S."/>
            <person name="Hensen N."/>
            <person name="Bonometti L."/>
            <person name="Westerberg I."/>
            <person name="Brannstrom I.O."/>
            <person name="Guillou S."/>
            <person name="Cros-Aarteil S."/>
            <person name="Calhoun S."/>
            <person name="Kuo A."/>
            <person name="Mondo S."/>
            <person name="Pangilinan J."/>
            <person name="Riley R."/>
            <person name="Labutti K."/>
            <person name="Andreopoulos B."/>
            <person name="Lipzen A."/>
            <person name="Chen C."/>
            <person name="Yanf M."/>
            <person name="Daum C."/>
            <person name="Ng V."/>
            <person name="Clum A."/>
            <person name="Steindorff A."/>
            <person name="Ohm R."/>
            <person name="Martin F."/>
            <person name="Silar P."/>
            <person name="Natvig D."/>
            <person name="Lalanne C."/>
            <person name="Gautier V."/>
            <person name="Ament-Velasquez S.L."/>
            <person name="Kruys A."/>
            <person name="Hutchinson M.I."/>
            <person name="Powell A.J."/>
            <person name="Barry K."/>
            <person name="Miller A.N."/>
            <person name="Grigoriev I.V."/>
            <person name="Debuchy R."/>
            <person name="Gladieux P."/>
            <person name="Thoren M.H."/>
            <person name="Johannesson H."/>
        </authorList>
    </citation>
    <scope>NUCLEOTIDE SEQUENCE</scope>
    <source>
        <strain evidence="2">CBS 314.62</strain>
    </source>
</reference>
<evidence type="ECO:0000313" key="2">
    <source>
        <dbReference type="EMBL" id="KAK3687413.1"/>
    </source>
</evidence>
<organism evidence="2 3">
    <name type="scientific">Podospora appendiculata</name>
    <dbReference type="NCBI Taxonomy" id="314037"/>
    <lineage>
        <taxon>Eukaryota</taxon>
        <taxon>Fungi</taxon>
        <taxon>Dikarya</taxon>
        <taxon>Ascomycota</taxon>
        <taxon>Pezizomycotina</taxon>
        <taxon>Sordariomycetes</taxon>
        <taxon>Sordariomycetidae</taxon>
        <taxon>Sordariales</taxon>
        <taxon>Podosporaceae</taxon>
        <taxon>Podospora</taxon>
    </lineage>
</organism>
<dbReference type="AlphaFoldDB" id="A0AAE0X7S0"/>
<protein>
    <recommendedName>
        <fullName evidence="4">Secreted protein</fullName>
    </recommendedName>
</protein>
<feature type="chain" id="PRO_5042066615" description="Secreted protein" evidence="1">
    <location>
        <begin position="28"/>
        <end position="70"/>
    </location>
</feature>
<evidence type="ECO:0000313" key="3">
    <source>
        <dbReference type="Proteomes" id="UP001270362"/>
    </source>
</evidence>
<keyword evidence="3" id="KW-1185">Reference proteome</keyword>
<sequence>MCWQLLPFSAHACSCMSFVIIPTCACARYPKVLCHRLGLHSVEPWLPTAIMPVPLVQGSRVNTAGMNSNA</sequence>